<organism evidence="1 2">
    <name type="scientific">Teichococcus aerophilus</name>
    <dbReference type="NCBI Taxonomy" id="1224513"/>
    <lineage>
        <taxon>Bacteria</taxon>
        <taxon>Pseudomonadati</taxon>
        <taxon>Pseudomonadota</taxon>
        <taxon>Alphaproteobacteria</taxon>
        <taxon>Acetobacterales</taxon>
        <taxon>Roseomonadaceae</taxon>
        <taxon>Roseomonas</taxon>
    </lineage>
</organism>
<sequence>MYDVTTQSLRAVPWYAEALLQELDRLVDLAWEPGWAPMALGELVGLCRQLREGHDRQDWLDIRAMLRAHPINRLMREDPLVFHAGKPDAVVRDLLMGYPEAEALVNGTSRAGRDLFAASRSFGWMAALGHRDAYLGRVADAVALEHPQAELLTLGAGHLREAWGLGAPASLRRWAVVELDASRRGTMRNGLPAGLPLQPLRCSLRGFARRPYGRGCFDLICLPALPEGWDIPATSELIAAAFSVLKPGGRLALCAPAEAPTEAAWMEVFMDVTPTWRSVREVEVLLGRVPAAECADRRVFHSLDGRMIHAILKRRG</sequence>
<name>A0ABR7RHN2_9PROT</name>
<gene>
    <name evidence="1" type="ORF">IBL26_04350</name>
</gene>
<dbReference type="EMBL" id="JACTVA010000004">
    <property type="protein sequence ID" value="MBC9206055.1"/>
    <property type="molecule type" value="Genomic_DNA"/>
</dbReference>
<evidence type="ECO:0000313" key="2">
    <source>
        <dbReference type="Proteomes" id="UP000626026"/>
    </source>
</evidence>
<comment type="caution">
    <text evidence="1">The sequence shown here is derived from an EMBL/GenBank/DDBJ whole genome shotgun (WGS) entry which is preliminary data.</text>
</comment>
<dbReference type="SUPFAM" id="SSF53335">
    <property type="entry name" value="S-adenosyl-L-methionine-dependent methyltransferases"/>
    <property type="match status" value="1"/>
</dbReference>
<dbReference type="Proteomes" id="UP000626026">
    <property type="component" value="Unassembled WGS sequence"/>
</dbReference>
<reference evidence="1 2" key="1">
    <citation type="journal article" date="2013" name="Int. J. Syst. Evol. Microbiol.">
        <title>Roseomonas aerophila sp. nov., isolated from air.</title>
        <authorList>
            <person name="Kim S.J."/>
            <person name="Weon H.Y."/>
            <person name="Ahn J.H."/>
            <person name="Hong S.B."/>
            <person name="Seok S.J."/>
            <person name="Whang K.S."/>
            <person name="Kwon S.W."/>
        </authorList>
    </citation>
    <scope>NUCLEOTIDE SEQUENCE [LARGE SCALE GENOMIC DNA]</scope>
    <source>
        <strain evidence="1 2">NBRC 108923</strain>
    </source>
</reference>
<dbReference type="InterPro" id="IPR029063">
    <property type="entry name" value="SAM-dependent_MTases_sf"/>
</dbReference>
<proteinExistence type="predicted"/>
<protein>
    <recommendedName>
        <fullName evidence="3">Class I SAM-dependent methyltransferase</fullName>
    </recommendedName>
</protein>
<evidence type="ECO:0000313" key="1">
    <source>
        <dbReference type="EMBL" id="MBC9206055.1"/>
    </source>
</evidence>
<keyword evidence="2" id="KW-1185">Reference proteome</keyword>
<dbReference type="Gene3D" id="3.40.50.150">
    <property type="entry name" value="Vaccinia Virus protein VP39"/>
    <property type="match status" value="1"/>
</dbReference>
<evidence type="ECO:0008006" key="3">
    <source>
        <dbReference type="Google" id="ProtNLM"/>
    </source>
</evidence>
<accession>A0ABR7RHN2</accession>
<dbReference type="RefSeq" id="WP_187783220.1">
    <property type="nucleotide sequence ID" value="NZ_JACTVA010000004.1"/>
</dbReference>